<dbReference type="InterPro" id="IPR036709">
    <property type="entry name" value="Autotransporte_beta_dom_sf"/>
</dbReference>
<dbReference type="Pfam" id="PF03797">
    <property type="entry name" value="Autotransporter"/>
    <property type="match status" value="1"/>
</dbReference>
<dbReference type="RefSeq" id="WP_092079754.1">
    <property type="nucleotide sequence ID" value="NZ_FMZW01000003.1"/>
</dbReference>
<reference evidence="3 4" key="1">
    <citation type="submission" date="2016-10" db="EMBL/GenBank/DDBJ databases">
        <authorList>
            <person name="de Groot N.N."/>
        </authorList>
    </citation>
    <scope>NUCLEOTIDE SEQUENCE [LARGE SCALE GENOMIC DNA]</scope>
    <source>
        <strain evidence="3 4">R5</strain>
    </source>
</reference>
<dbReference type="SMART" id="SM00869">
    <property type="entry name" value="Autotransporter"/>
    <property type="match status" value="1"/>
</dbReference>
<name>A0A1G6MAY6_9BRAD</name>
<dbReference type="NCBIfam" id="TIGR01414">
    <property type="entry name" value="autotrans_barl"/>
    <property type="match status" value="1"/>
</dbReference>
<dbReference type="PROSITE" id="PS51208">
    <property type="entry name" value="AUTOTRANSPORTER"/>
    <property type="match status" value="1"/>
</dbReference>
<dbReference type="InterPro" id="IPR013425">
    <property type="entry name" value="Autotrns_rpt"/>
</dbReference>
<feature type="domain" description="Autotransporter" evidence="2">
    <location>
        <begin position="1064"/>
        <end position="1344"/>
    </location>
</feature>
<dbReference type="InterPro" id="IPR005546">
    <property type="entry name" value="Autotransporte_beta"/>
</dbReference>
<proteinExistence type="predicted"/>
<dbReference type="InterPro" id="IPR006315">
    <property type="entry name" value="OM_autotransptr_brl_dom"/>
</dbReference>
<dbReference type="Pfam" id="PF12951">
    <property type="entry name" value="PATR"/>
    <property type="match status" value="8"/>
</dbReference>
<dbReference type="SUPFAM" id="SSF103515">
    <property type="entry name" value="Autotransporter"/>
    <property type="match status" value="1"/>
</dbReference>
<dbReference type="InterPro" id="IPR012332">
    <property type="entry name" value="Autotransporter_pectin_lyase_C"/>
</dbReference>
<evidence type="ECO:0000256" key="1">
    <source>
        <dbReference type="ARBA" id="ARBA00022729"/>
    </source>
</evidence>
<organism evidence="3 4">
    <name type="scientific">Bradyrhizobium brasilense</name>
    <dbReference type="NCBI Taxonomy" id="1419277"/>
    <lineage>
        <taxon>Bacteria</taxon>
        <taxon>Pseudomonadati</taxon>
        <taxon>Pseudomonadota</taxon>
        <taxon>Alphaproteobacteria</taxon>
        <taxon>Hyphomicrobiales</taxon>
        <taxon>Nitrobacteraceae</taxon>
        <taxon>Bradyrhizobium</taxon>
    </lineage>
</organism>
<dbReference type="EMBL" id="FMZW01000003">
    <property type="protein sequence ID" value="SDC52748.1"/>
    <property type="molecule type" value="Genomic_DNA"/>
</dbReference>
<evidence type="ECO:0000313" key="4">
    <source>
        <dbReference type="Proteomes" id="UP000199245"/>
    </source>
</evidence>
<dbReference type="PANTHER" id="PTHR35037:SF3">
    <property type="entry name" value="C-TERMINAL REGION OF AIDA-LIKE PROTEIN"/>
    <property type="match status" value="1"/>
</dbReference>
<sequence length="1344" mass="131773">MTNGNSTINNAGTISGGLNADGATHAAAIRFGGTSNVLNLLTGSTLVGDIQLITGAAATIAAQNNGFALGNNIVLGSGSLVAFNTTPANFSVTGVVSGAGSVAVTGIGTLTLSGTNSYTGGTTLAGGTLSVSSEANLGAASGSLTFNGGTLQVTGTSFTGTSRTINWGGGGFEIVDGTNNFVVSNSFAGNGGLTKSGAGTLTFTGSNNYSGGTTISAGTLQLGNGVSFGSITGNVVNNGIFAVNRSDIYTFGGTISGSGAFAQIGIGTTILTGTNSYGGGTTMSRGTVQVSSDTNLGAASGALNFDGGGTLRVTGTAFTGTTRAINLGSGGGAFDIADAANNFTLGQSINGNGTLFKFGAGTLTLTGNSSLTGGIAISAGTLQLGNGGTSGSILGQVVNIGTFAINRSDTYTFGGTISGSGGFVQKGSGTTILTGNSSYGGGTTIANGTLQIGNGGTSGAITGNVFNDGRLIFNRSDDSTFAGSISGGGLFTKSGTGTLTLSGNNTYTGGTQLLGGTLVVRGGNAIGDNSSVIVLGNSTLRLLSNEKVATLSSGATDFGTVDLAGGNLTTSLNSTITTALYYGAITGAGGYIKDGSYKQVLAGTSSYTGGTTIQAGTLQLGDTTHQGKIIGSVLNNVTFEVVNADTSGLTTITNNSKLNFRNATSAGAATLVTTASGQTAFAGNSTAGNARLVTDAGGVVDFSASTGPAGNRVLSAGSIEGAGRYNLGANALTVGGNNLSTIVSGVIADGGGSGGTGASLTKIGAGTLTLNGQSTYTGATNVNAGKLVVGDDSHGGASLASAVTVNNGGTLGGIGTVGGITANAGGIVAPGNSIGTLNVAGNVSFAAGSIYQVEANAAGQSDKIIATGTATLAGGNVLALAQTGTYAPQTVYTILTANGGVNGTFTDVTSSLTFLTPTLSYDANDVFLTLARNATSLTSVATTPNQIAVAGALDASGQQRDPLMIAVLNQNAAGARQAFDALSGEVHASAQTAMLDDSRYLRDAVLGRLRQASFAGSSGPMAALGSGGPQTAAMDQLSVSTALAYAGTERSAFPVKAPPLARAAPIADTTFWAQGVGAWGRLNGDGNAAGMKRDLAGFFSGVDHRFAPNWIAGIAGGYTSSSVHIGDRASSADIETAHLAGYVGASYGAVNLRGGASASFSTLDTSRSIVFPGFFDAARGRYDATTAQVFGEIGYGLSLGRAALEPFAGLAWAHLSTDSFAETGGSGAAALRGAGSDQDVGYSSLGARIATSFALTNGMQLTPRASVAWQYAFGDVTPTAALAFQGLGTGFTVAGVPLARNAALVEGGLDLRVTPQASIGIAYVGQLADRVQDHSVKASFSWKF</sequence>
<dbReference type="PANTHER" id="PTHR35037">
    <property type="entry name" value="C-TERMINAL REGION OF AIDA-LIKE PROTEIN"/>
    <property type="match status" value="1"/>
</dbReference>
<dbReference type="Gene3D" id="2.40.128.130">
    <property type="entry name" value="Autotransporter beta-domain"/>
    <property type="match status" value="1"/>
</dbReference>
<dbReference type="NCBIfam" id="TIGR02601">
    <property type="entry name" value="autotrns_rpt"/>
    <property type="match status" value="8"/>
</dbReference>
<gene>
    <name evidence="3" type="ORF">SAMN05216337_1003196</name>
</gene>
<dbReference type="Proteomes" id="UP000199245">
    <property type="component" value="Unassembled WGS sequence"/>
</dbReference>
<dbReference type="SUPFAM" id="SSF51126">
    <property type="entry name" value="Pectin lyase-like"/>
    <property type="match status" value="3"/>
</dbReference>
<evidence type="ECO:0000313" key="3">
    <source>
        <dbReference type="EMBL" id="SDC52748.1"/>
    </source>
</evidence>
<evidence type="ECO:0000259" key="2">
    <source>
        <dbReference type="PROSITE" id="PS51208"/>
    </source>
</evidence>
<dbReference type="GO" id="GO:0019867">
    <property type="term" value="C:outer membrane"/>
    <property type="evidence" value="ECO:0007669"/>
    <property type="project" value="InterPro"/>
</dbReference>
<keyword evidence="1" id="KW-0732">Signal</keyword>
<dbReference type="Gene3D" id="2.160.20.20">
    <property type="match status" value="3"/>
</dbReference>
<dbReference type="InterPro" id="IPR051551">
    <property type="entry name" value="Autotransporter_adhesion"/>
</dbReference>
<dbReference type="InterPro" id="IPR011050">
    <property type="entry name" value="Pectin_lyase_fold/virulence"/>
</dbReference>
<accession>A0A1G6MAY6</accession>
<protein>
    <submittedName>
        <fullName evidence="3">Outer membrane autotransporter barrel domain-containing protein</fullName>
    </submittedName>
</protein>